<dbReference type="PANTHER" id="PTHR33167">
    <property type="entry name" value="TRANSCRIPTION FACTOR, PUTATIVE (DUF863)-RELATED"/>
    <property type="match status" value="1"/>
</dbReference>
<name>A0A6P6GD53_ZIZJJ</name>
<dbReference type="Proteomes" id="UP001652623">
    <property type="component" value="Chromosome 7"/>
</dbReference>
<evidence type="ECO:0000313" key="3">
    <source>
        <dbReference type="RefSeq" id="XP_048322361.1"/>
    </source>
</evidence>
<keyword evidence="2" id="KW-1185">Reference proteome</keyword>
<dbReference type="GeneID" id="125418124"/>
<organism evidence="2 3">
    <name type="scientific">Ziziphus jujuba</name>
    <name type="common">Chinese jujube</name>
    <name type="synonym">Ziziphus sativa</name>
    <dbReference type="NCBI Taxonomy" id="326968"/>
    <lineage>
        <taxon>Eukaryota</taxon>
        <taxon>Viridiplantae</taxon>
        <taxon>Streptophyta</taxon>
        <taxon>Embryophyta</taxon>
        <taxon>Tracheophyta</taxon>
        <taxon>Spermatophyta</taxon>
        <taxon>Magnoliopsida</taxon>
        <taxon>eudicotyledons</taxon>
        <taxon>Gunneridae</taxon>
        <taxon>Pentapetalae</taxon>
        <taxon>rosids</taxon>
        <taxon>fabids</taxon>
        <taxon>Rosales</taxon>
        <taxon>Rhamnaceae</taxon>
        <taxon>Paliureae</taxon>
        <taxon>Ziziphus</taxon>
    </lineage>
</organism>
<feature type="compositionally biased region" description="Low complexity" evidence="1">
    <location>
        <begin position="130"/>
        <end position="146"/>
    </location>
</feature>
<evidence type="ECO:0000256" key="1">
    <source>
        <dbReference type="SAM" id="MobiDB-lite"/>
    </source>
</evidence>
<evidence type="ECO:0000313" key="2">
    <source>
        <dbReference type="Proteomes" id="UP001652623"/>
    </source>
</evidence>
<dbReference type="RefSeq" id="XP_048322361.1">
    <property type="nucleotide sequence ID" value="XM_048466404.2"/>
</dbReference>
<dbReference type="AlphaFoldDB" id="A0A6P6GD53"/>
<dbReference type="RefSeq" id="XP_048322362.1">
    <property type="nucleotide sequence ID" value="XM_048466405.2"/>
</dbReference>
<evidence type="ECO:0000313" key="4">
    <source>
        <dbReference type="RefSeq" id="XP_048322362.1"/>
    </source>
</evidence>
<accession>A0A6P6GD53</accession>
<feature type="region of interest" description="Disordered" evidence="1">
    <location>
        <begin position="111"/>
        <end position="146"/>
    </location>
</feature>
<protein>
    <submittedName>
        <fullName evidence="3 4">Uncharacterized protein LOC125418124</fullName>
    </submittedName>
</protein>
<reference evidence="3 4" key="1">
    <citation type="submission" date="2025-05" db="UniProtKB">
        <authorList>
            <consortium name="RefSeq"/>
        </authorList>
    </citation>
    <scope>IDENTIFICATION</scope>
    <source>
        <tissue evidence="3 4">Seedling</tissue>
    </source>
</reference>
<gene>
    <name evidence="3 4" type="primary">LOC125418124</name>
</gene>
<proteinExistence type="predicted"/>
<dbReference type="PANTHER" id="PTHR33167:SF26">
    <property type="entry name" value="EXPRESSED PROTEIN"/>
    <property type="match status" value="1"/>
</dbReference>
<sequence>MENLFKPYDKEFMKMAMLKHEETFKEQVYELHRLYQIQKILMQNIEKNRSNQERWSIKKEICFPQIDHHHHHQHHDEAQRKLDLEQPAEEYIADSDGNGMVEMIDESEIELTLGPTSYNSRRRKSEAQLTSDSGPSFSSSSTGSSHINRTISWTHHHHHRIRDTTRLGVNGCELGLVRVTDTTSGCQNSSKNNIDVEEQLRQERLKQSPWLFQVLSLNMT</sequence>